<evidence type="ECO:0008006" key="4">
    <source>
        <dbReference type="Google" id="ProtNLM"/>
    </source>
</evidence>
<dbReference type="KEGG" id="har:HEAR2072"/>
<dbReference type="Proteomes" id="UP000006697">
    <property type="component" value="Chromosome"/>
</dbReference>
<keyword evidence="1" id="KW-0472">Membrane</keyword>
<feature type="transmembrane region" description="Helical" evidence="1">
    <location>
        <begin position="15"/>
        <end position="37"/>
    </location>
</feature>
<reference evidence="2 3" key="1">
    <citation type="journal article" date="2007" name="PLoS Genet.">
        <title>A tale of two oxidation states: bacterial colonization of arsenic-rich environments.</title>
        <authorList>
            <person name="Muller D."/>
            <person name="Medigue C."/>
            <person name="Koechler S."/>
            <person name="Barbe V."/>
            <person name="Barakat M."/>
            <person name="Talla E."/>
            <person name="Bonnefoy V."/>
            <person name="Krin E."/>
            <person name="Arsene-Ploetze F."/>
            <person name="Carapito C."/>
            <person name="Chandler M."/>
            <person name="Cournoyer B."/>
            <person name="Cruveiller S."/>
            <person name="Dossat C."/>
            <person name="Duval S."/>
            <person name="Heymann M."/>
            <person name="Leize E."/>
            <person name="Lieutaud A."/>
            <person name="Lievremont D."/>
            <person name="Makita Y."/>
            <person name="Mangenot S."/>
            <person name="Nitschke W."/>
            <person name="Ortet P."/>
            <person name="Perdrial N."/>
            <person name="Schoepp B."/>
            <person name="Siguier N."/>
            <person name="Simeonova D.D."/>
            <person name="Rouy Z."/>
            <person name="Segurens B."/>
            <person name="Turlin E."/>
            <person name="Vallenet D."/>
            <person name="Van Dorsselaer A."/>
            <person name="Weiss S."/>
            <person name="Weissenbach J."/>
            <person name="Lett M.C."/>
            <person name="Danchin A."/>
            <person name="Bertin P.N."/>
        </authorList>
    </citation>
    <scope>NUCLEOTIDE SEQUENCE [LARGE SCALE GENOMIC DNA]</scope>
    <source>
        <strain evidence="3">ULPAs1</strain>
    </source>
</reference>
<protein>
    <recommendedName>
        <fullName evidence="4">Flagellar hook-length control protein</fullName>
    </recommendedName>
</protein>
<dbReference type="OrthoDB" id="8724219at2"/>
<evidence type="ECO:0000256" key="1">
    <source>
        <dbReference type="SAM" id="Phobius"/>
    </source>
</evidence>
<dbReference type="HOGENOM" id="CLU_1600449_0_0_4"/>
<accession>A4G6S7</accession>
<gene>
    <name evidence="2" type="ordered locus">HEAR2072</name>
</gene>
<keyword evidence="1" id="KW-0812">Transmembrane</keyword>
<dbReference type="AlphaFoldDB" id="A4G6S7"/>
<evidence type="ECO:0000313" key="3">
    <source>
        <dbReference type="Proteomes" id="UP000006697"/>
    </source>
</evidence>
<dbReference type="eggNOG" id="ENOG5031581">
    <property type="taxonomic scope" value="Bacteria"/>
</dbReference>
<name>A4G6S7_HERAR</name>
<sequence>MSIAVSAVVQPSRRLFLLVGGMLVILFFIAGLIASGRMETLPIAARIALTVMCIAVALHVFFHVMWRRKIYVIHISGTGQIRILQRQKNGPSGYDSVEGEVVHLLPVSTLWSGLLLLHLQNDQQQTVVVTILPDSVSPASFKAVLLACRWIVSRHADTEIQRQGGD</sequence>
<feature type="transmembrane region" description="Helical" evidence="1">
    <location>
        <begin position="43"/>
        <end position="66"/>
    </location>
</feature>
<dbReference type="STRING" id="204773.HEAR2072"/>
<keyword evidence="3" id="KW-1185">Reference proteome</keyword>
<evidence type="ECO:0000313" key="2">
    <source>
        <dbReference type="EMBL" id="CAL62214.1"/>
    </source>
</evidence>
<proteinExistence type="predicted"/>
<keyword evidence="1" id="KW-1133">Transmembrane helix</keyword>
<organism evidence="2 3">
    <name type="scientific">Herminiimonas arsenicoxydans</name>
    <dbReference type="NCBI Taxonomy" id="204773"/>
    <lineage>
        <taxon>Bacteria</taxon>
        <taxon>Pseudomonadati</taxon>
        <taxon>Pseudomonadota</taxon>
        <taxon>Betaproteobacteria</taxon>
        <taxon>Burkholderiales</taxon>
        <taxon>Oxalobacteraceae</taxon>
        <taxon>Herminiimonas</taxon>
    </lineage>
</organism>
<dbReference type="EMBL" id="CU207211">
    <property type="protein sequence ID" value="CAL62214.1"/>
    <property type="molecule type" value="Genomic_DNA"/>
</dbReference>